<organism evidence="2 3">
    <name type="scientific">Kiloniella spongiae</name>
    <dbReference type="NCBI Taxonomy" id="1489064"/>
    <lineage>
        <taxon>Bacteria</taxon>
        <taxon>Pseudomonadati</taxon>
        <taxon>Pseudomonadota</taxon>
        <taxon>Alphaproteobacteria</taxon>
        <taxon>Rhodospirillales</taxon>
        <taxon>Kiloniellaceae</taxon>
        <taxon>Kiloniella</taxon>
    </lineage>
</organism>
<dbReference type="Gene3D" id="3.10.450.50">
    <property type="match status" value="1"/>
</dbReference>
<feature type="domain" description="YchJ-like middle NTF2-like" evidence="1">
    <location>
        <begin position="31"/>
        <end position="129"/>
    </location>
</feature>
<dbReference type="RefSeq" id="WP_047764658.1">
    <property type="nucleotide sequence ID" value="NZ_LAQL01000008.1"/>
</dbReference>
<dbReference type="Pfam" id="PF02810">
    <property type="entry name" value="SEC-C"/>
    <property type="match status" value="1"/>
</dbReference>
<evidence type="ECO:0000313" key="3">
    <source>
        <dbReference type="Proteomes" id="UP000035444"/>
    </source>
</evidence>
<accession>A0A0H2MC54</accession>
<dbReference type="InterPro" id="IPR004027">
    <property type="entry name" value="SEC_C_motif"/>
</dbReference>
<sequence>MVDSEMCPCGAGETYEVCCGRFHMELALPETAEELMRSRYSAYVKQNVSYLKVTLWPLYQKSFNEIGTLLRAQDSRWLGLEIVDTNRGQLSDKEGFVEFIARSVVDGVVDEQREKSLFRKKGGRWYYVRALSG</sequence>
<gene>
    <name evidence="2" type="ORF">WH96_13105</name>
</gene>
<dbReference type="Pfam" id="PF17775">
    <property type="entry name" value="YchJ_M-like"/>
    <property type="match status" value="1"/>
</dbReference>
<proteinExistence type="predicted"/>
<dbReference type="PATRIC" id="fig|1489064.4.peg.3956"/>
<evidence type="ECO:0000259" key="1">
    <source>
        <dbReference type="Pfam" id="PF17775"/>
    </source>
</evidence>
<dbReference type="EMBL" id="LAQL01000008">
    <property type="protein sequence ID" value="KLN60124.1"/>
    <property type="molecule type" value="Genomic_DNA"/>
</dbReference>
<dbReference type="OrthoDB" id="21421at2"/>
<reference evidence="2 3" key="1">
    <citation type="submission" date="2015-03" db="EMBL/GenBank/DDBJ databases">
        <title>Genome Sequence of Kiloniella spongiae MEBiC09566, isolated from a marine sponge.</title>
        <authorList>
            <person name="Shao Z."/>
            <person name="Wang L."/>
            <person name="Li X."/>
        </authorList>
    </citation>
    <scope>NUCLEOTIDE SEQUENCE [LARGE SCALE GENOMIC DNA]</scope>
    <source>
        <strain evidence="2 3">MEBiC09566</strain>
    </source>
</reference>
<dbReference type="InterPro" id="IPR032710">
    <property type="entry name" value="NTF2-like_dom_sf"/>
</dbReference>
<name>A0A0H2MC54_9PROT</name>
<dbReference type="AlphaFoldDB" id="A0A0H2MC54"/>
<protein>
    <submittedName>
        <fullName evidence="2">Zinc chelation protein SecC</fullName>
    </submittedName>
</protein>
<evidence type="ECO:0000313" key="2">
    <source>
        <dbReference type="EMBL" id="KLN60124.1"/>
    </source>
</evidence>
<dbReference type="InterPro" id="IPR048469">
    <property type="entry name" value="YchJ-like_M"/>
</dbReference>
<dbReference type="PANTHER" id="PTHR33747:SF1">
    <property type="entry name" value="ADENYLATE CYCLASE-ASSOCIATED CAP C-TERMINAL DOMAIN-CONTAINING PROTEIN"/>
    <property type="match status" value="1"/>
</dbReference>
<dbReference type="STRING" id="1489064.WH96_13105"/>
<dbReference type="SUPFAM" id="SSF54427">
    <property type="entry name" value="NTF2-like"/>
    <property type="match status" value="1"/>
</dbReference>
<keyword evidence="3" id="KW-1185">Reference proteome</keyword>
<comment type="caution">
    <text evidence="2">The sequence shown here is derived from an EMBL/GenBank/DDBJ whole genome shotgun (WGS) entry which is preliminary data.</text>
</comment>
<dbReference type="PANTHER" id="PTHR33747">
    <property type="entry name" value="UPF0225 PROTEIN SCO1677"/>
    <property type="match status" value="1"/>
</dbReference>
<dbReference type="Proteomes" id="UP000035444">
    <property type="component" value="Unassembled WGS sequence"/>
</dbReference>